<evidence type="ECO:0000256" key="3">
    <source>
        <dbReference type="ARBA" id="ARBA00022801"/>
    </source>
</evidence>
<keyword evidence="3" id="KW-0378">Hydrolase</keyword>
<evidence type="ECO:0000256" key="5">
    <source>
        <dbReference type="PROSITE-ProRule" id="PRU01052"/>
    </source>
</evidence>
<keyword evidence="6" id="KW-0175">Coiled coil</keyword>
<feature type="coiled-coil region" evidence="6">
    <location>
        <begin position="507"/>
        <end position="752"/>
    </location>
</feature>
<dbReference type="EMBL" id="JABFUD020000018">
    <property type="protein sequence ID" value="KAI5066016.1"/>
    <property type="molecule type" value="Genomic_DNA"/>
</dbReference>
<dbReference type="PANTHER" id="PTHR10751">
    <property type="entry name" value="GUANYLATE BINDING PROTEIN"/>
    <property type="match status" value="1"/>
</dbReference>
<gene>
    <name evidence="9" type="ORF">GOP47_0018640</name>
</gene>
<dbReference type="GO" id="GO:0005525">
    <property type="term" value="F:GTP binding"/>
    <property type="evidence" value="ECO:0007669"/>
    <property type="project" value="UniProtKB-KW"/>
</dbReference>
<dbReference type="Proteomes" id="UP000886520">
    <property type="component" value="Chromosome 18"/>
</dbReference>
<dbReference type="Pfam" id="PF02263">
    <property type="entry name" value="GBP"/>
    <property type="match status" value="1"/>
</dbReference>
<dbReference type="InterPro" id="IPR036543">
    <property type="entry name" value="Guanylate-bd_C_sf"/>
</dbReference>
<dbReference type="InterPro" id="IPR015894">
    <property type="entry name" value="Guanylate-bd_N"/>
</dbReference>
<dbReference type="InterPro" id="IPR003191">
    <property type="entry name" value="Guanylate-bd/ATL_C"/>
</dbReference>
<evidence type="ECO:0000256" key="1">
    <source>
        <dbReference type="ARBA" id="ARBA00022528"/>
    </source>
</evidence>
<evidence type="ECO:0000313" key="9">
    <source>
        <dbReference type="EMBL" id="KAI5066016.1"/>
    </source>
</evidence>
<feature type="region of interest" description="Disordered" evidence="7">
    <location>
        <begin position="878"/>
        <end position="927"/>
    </location>
</feature>
<feature type="domain" description="GB1/RHD3-type G" evidence="8">
    <location>
        <begin position="1"/>
        <end position="201"/>
    </location>
</feature>
<comment type="similarity">
    <text evidence="5">Belongs to the TRAFAC class dynamin-like GTPase superfamily. GB1/RHD3 GTPase family.</text>
</comment>
<evidence type="ECO:0000256" key="2">
    <source>
        <dbReference type="ARBA" id="ARBA00022741"/>
    </source>
</evidence>
<accession>A0A9D4UF19</accession>
<dbReference type="PROSITE" id="PS51715">
    <property type="entry name" value="G_GB1_RHD3"/>
    <property type="match status" value="1"/>
</dbReference>
<evidence type="ECO:0000259" key="8">
    <source>
        <dbReference type="PROSITE" id="PS51715"/>
    </source>
</evidence>
<evidence type="ECO:0000313" key="10">
    <source>
        <dbReference type="Proteomes" id="UP000886520"/>
    </source>
</evidence>
<keyword evidence="10" id="KW-1185">Reference proteome</keyword>
<reference evidence="9" key="1">
    <citation type="submission" date="2021-01" db="EMBL/GenBank/DDBJ databases">
        <title>Adiantum capillus-veneris genome.</title>
        <authorList>
            <person name="Fang Y."/>
            <person name="Liao Q."/>
        </authorList>
    </citation>
    <scope>NUCLEOTIDE SEQUENCE</scope>
    <source>
        <strain evidence="9">H3</strain>
        <tissue evidence="9">Leaf</tissue>
    </source>
</reference>
<dbReference type="OrthoDB" id="2135133at2759"/>
<comment type="caution">
    <text evidence="9">The sequence shown here is derived from an EMBL/GenBank/DDBJ whole genome shotgun (WGS) entry which is preliminary data.</text>
</comment>
<evidence type="ECO:0000256" key="7">
    <source>
        <dbReference type="SAM" id="MobiDB-lite"/>
    </source>
</evidence>
<dbReference type="SUPFAM" id="SSF48340">
    <property type="entry name" value="Interferon-induced guanylate-binding protein 1 (GBP1), C-terminal domain"/>
    <property type="match status" value="1"/>
</dbReference>
<dbReference type="Gene3D" id="1.20.1000.10">
    <property type="entry name" value="Guanylate-binding protein, C-terminal domain"/>
    <property type="match status" value="1"/>
</dbReference>
<evidence type="ECO:0000256" key="4">
    <source>
        <dbReference type="ARBA" id="ARBA00023134"/>
    </source>
</evidence>
<keyword evidence="4" id="KW-0342">GTP-binding</keyword>
<keyword evidence="1" id="KW-0934">Plastid</keyword>
<organism evidence="9 10">
    <name type="scientific">Adiantum capillus-veneris</name>
    <name type="common">Maidenhair fern</name>
    <dbReference type="NCBI Taxonomy" id="13818"/>
    <lineage>
        <taxon>Eukaryota</taxon>
        <taxon>Viridiplantae</taxon>
        <taxon>Streptophyta</taxon>
        <taxon>Embryophyta</taxon>
        <taxon>Tracheophyta</taxon>
        <taxon>Polypodiopsida</taxon>
        <taxon>Polypodiidae</taxon>
        <taxon>Polypodiales</taxon>
        <taxon>Pteridineae</taxon>
        <taxon>Pteridaceae</taxon>
        <taxon>Vittarioideae</taxon>
        <taxon>Adiantum</taxon>
    </lineage>
</organism>
<feature type="compositionally biased region" description="Basic and acidic residues" evidence="7">
    <location>
        <begin position="901"/>
        <end position="926"/>
    </location>
</feature>
<dbReference type="AlphaFoldDB" id="A0A9D4UF19"/>
<sequence>MWSTPLKRTALDGTEYSLLLLDSEGIDAYDQTGTYSTQIFSLAVLLSSLFVYNQMGGIDEAALDRLSLVTEMTKHIRVRASEHRPSNAELGQFSPVFLWLLRDFYLDLTEEDKRISPRDYLESALQPIAGDGKAIAAKNEIRDSIRALFPDRECFTLVRPLNNERDLQRLDQAPFDSLRPEFRAGIDAFAKFVFERTKPKQLGSIVMTGPLLASLTQSFLDAINAGAVPTIATSWQNVEESECRRAYDAALELYNHAFSKSVVKDEEALRTIHDAAVEDALNVYNSEAVGAGAARQKYEKVLMVAFKRSYEENMHKIGMEAEMKCVKTVEKMDEKLWAVCQAPEVTLGQVLEVLNNLLEEYDQTTYGPFKWKKFKKFLQNSFEGPLMGITKRMNHQTATESTAFQMKCRSLEEKLGNVEKQLEGAQKDTDEWKRRYESVATEARSSEEAAGGRYMALQKTFNSLDEKYSVASHQLEVSRKEASDWRTRYEVSVSECKAGEEQLSVEIGALQSRCSAAEGRLAAAREQLQSAKEEALEWRRKHDLALEELHVTSERAAAMCERVNKQAQDRQDALRDEFFSSIATKDREIKDAQSKFEQDERHIAELRTHLEDQEFKFNVQEEELVRLRSELKQSRTAADAAKTKVLSIDKELNILKREKEHLEARLNIELKRSGDAETKLRLAEKELKSALDRYEKAWDEAETARKGKLEFERIAAERLAAQVSAERRYEVLVRERDDLSEEINNLRMAEQDTVSRVKSLDKKLEERDKEMGDLLDSSHKQRANTIHVLESLLASERQACGEANARAEALSMQLQAVQGKLDLLQQEFSTTRLNETVLDSKLRIRHGGPCNVSPSPGKRARVDDSMLEDSVHYAEVNANNQNTAQKPNNSSIENGCSPRHSHCDTPAKPDDNRTSTSDSKDSDDYTKFTIPRLKQELTKAGFAEELLQVKNPTKKEVIQLYERLVLQKGM</sequence>
<dbReference type="GO" id="GO:0003924">
    <property type="term" value="F:GTPase activity"/>
    <property type="evidence" value="ECO:0007669"/>
    <property type="project" value="InterPro"/>
</dbReference>
<feature type="coiled-coil region" evidence="6">
    <location>
        <begin position="408"/>
        <end position="435"/>
    </location>
</feature>
<dbReference type="Pfam" id="PF02841">
    <property type="entry name" value="GBP_C"/>
    <property type="match status" value="1"/>
</dbReference>
<dbReference type="InterPro" id="IPR030386">
    <property type="entry name" value="G_GB1_RHD3_dom"/>
</dbReference>
<keyword evidence="1" id="KW-0150">Chloroplast</keyword>
<dbReference type="SUPFAM" id="SSF52540">
    <property type="entry name" value="P-loop containing nucleoside triphosphate hydrolases"/>
    <property type="match status" value="1"/>
</dbReference>
<name>A0A9D4UF19_ADICA</name>
<evidence type="ECO:0000256" key="6">
    <source>
        <dbReference type="SAM" id="Coils"/>
    </source>
</evidence>
<dbReference type="Gene3D" id="3.40.50.300">
    <property type="entry name" value="P-loop containing nucleotide triphosphate hydrolases"/>
    <property type="match status" value="1"/>
</dbReference>
<dbReference type="InterPro" id="IPR027417">
    <property type="entry name" value="P-loop_NTPase"/>
</dbReference>
<proteinExistence type="inferred from homology"/>
<protein>
    <recommendedName>
        <fullName evidence="8">GB1/RHD3-type G domain-containing protein</fullName>
    </recommendedName>
</protein>
<feature type="compositionally biased region" description="Polar residues" evidence="7">
    <location>
        <begin position="878"/>
        <end position="894"/>
    </location>
</feature>
<keyword evidence="2" id="KW-0547">Nucleotide-binding</keyword>
<dbReference type="SUPFAM" id="SSF57997">
    <property type="entry name" value="Tropomyosin"/>
    <property type="match status" value="1"/>
</dbReference>